<dbReference type="PANTHER" id="PTHR48424">
    <property type="entry name" value="DYNEIN LIGHT CHAIN-RELATED"/>
    <property type="match status" value="1"/>
</dbReference>
<evidence type="ECO:0000313" key="1">
    <source>
        <dbReference type="EMBL" id="RNA39933.1"/>
    </source>
</evidence>
<dbReference type="PANTHER" id="PTHR48424:SF3">
    <property type="entry name" value="DYNEIN LIGHT CHAIN-RELATED"/>
    <property type="match status" value="1"/>
</dbReference>
<gene>
    <name evidence="1" type="ORF">BpHYR1_030957</name>
</gene>
<keyword evidence="2" id="KW-1185">Reference proteome</keyword>
<evidence type="ECO:0000313" key="2">
    <source>
        <dbReference type="Proteomes" id="UP000276133"/>
    </source>
</evidence>
<name>A0A3M7SVY0_BRAPC</name>
<proteinExistence type="predicted"/>
<dbReference type="Proteomes" id="UP000276133">
    <property type="component" value="Unassembled WGS sequence"/>
</dbReference>
<reference evidence="1 2" key="1">
    <citation type="journal article" date="2018" name="Sci. Rep.">
        <title>Genomic signatures of local adaptation to the degree of environmental predictability in rotifers.</title>
        <authorList>
            <person name="Franch-Gras L."/>
            <person name="Hahn C."/>
            <person name="Garcia-Roger E.M."/>
            <person name="Carmona M.J."/>
            <person name="Serra M."/>
            <person name="Gomez A."/>
        </authorList>
    </citation>
    <scope>NUCLEOTIDE SEQUENCE [LARGE SCALE GENOMIC DNA]</scope>
    <source>
        <strain evidence="1">HYR1</strain>
    </source>
</reference>
<dbReference type="OrthoDB" id="8944034at2759"/>
<accession>A0A3M7SVY0</accession>
<organism evidence="1 2">
    <name type="scientific">Brachionus plicatilis</name>
    <name type="common">Marine rotifer</name>
    <name type="synonym">Brachionus muelleri</name>
    <dbReference type="NCBI Taxonomy" id="10195"/>
    <lineage>
        <taxon>Eukaryota</taxon>
        <taxon>Metazoa</taxon>
        <taxon>Spiralia</taxon>
        <taxon>Gnathifera</taxon>
        <taxon>Rotifera</taxon>
        <taxon>Eurotatoria</taxon>
        <taxon>Monogononta</taxon>
        <taxon>Pseudotrocha</taxon>
        <taxon>Ploima</taxon>
        <taxon>Brachionidae</taxon>
        <taxon>Brachionus</taxon>
    </lineage>
</organism>
<comment type="caution">
    <text evidence="1">The sequence shown here is derived from an EMBL/GenBank/DDBJ whole genome shotgun (WGS) entry which is preliminary data.</text>
</comment>
<dbReference type="AlphaFoldDB" id="A0A3M7SVY0"/>
<protein>
    <submittedName>
        <fullName evidence="1">Lung cancer oncogene 5</fullName>
    </submittedName>
</protein>
<dbReference type="EMBL" id="REGN01000696">
    <property type="protein sequence ID" value="RNA39933.1"/>
    <property type="molecule type" value="Genomic_DNA"/>
</dbReference>
<sequence>MRLEFIDLDIQILVKYFHNCQRTNNLTRFEQQNGNLSQVEIDKVFGLVGNVTAEVASNNAMPCWIFINLHRKKRKRRNSNKQNITTIKAFARNSFCLSSII</sequence>